<sequence length="292" mass="33993">ASILISSPPSKPTQVPLWPEWSDQDINNEKWDCIPKTKDKIKSPSQAHLFFTDPEGMVLLPPSLSVAHTKRPHEIFGNTTPVVFDPEVVHMMDLFYFNEHLFKSETMRWIICEIQNLWLAGRRKANAMDAPEGITVDYVYHWQPWTHIYAITKVGKEPNVPQYNPYGKYAVKLFWMGCWRKVIVDDQIPFDEDSLMLLPQSRYAHELWPMLLTKALLKIASLENRSSETIWDYLEHYLPVWKRPDQTGSNTESHVDSSQMVEHVDKPVVNTSKEKKESGKEKTKDKKGEWTI</sequence>
<evidence type="ECO:0000313" key="5">
    <source>
        <dbReference type="Proteomes" id="UP000822476"/>
    </source>
</evidence>
<dbReference type="InterPro" id="IPR053033">
    <property type="entry name" value="Androglobin-like"/>
</dbReference>
<evidence type="ECO:0000259" key="3">
    <source>
        <dbReference type="PROSITE" id="PS50203"/>
    </source>
</evidence>
<evidence type="ECO:0000313" key="4">
    <source>
        <dbReference type="EMBL" id="KAF7255174.1"/>
    </source>
</evidence>
<dbReference type="GO" id="GO:0004198">
    <property type="term" value="F:calcium-dependent cysteine-type endopeptidase activity"/>
    <property type="evidence" value="ECO:0007669"/>
    <property type="project" value="InterPro"/>
</dbReference>
<proteinExistence type="predicted"/>
<feature type="non-terminal residue" evidence="4">
    <location>
        <position position="1"/>
    </location>
</feature>
<dbReference type="SUPFAM" id="SSF54001">
    <property type="entry name" value="Cysteine proteinases"/>
    <property type="match status" value="1"/>
</dbReference>
<dbReference type="PROSITE" id="PS50203">
    <property type="entry name" value="CALPAIN_CAT"/>
    <property type="match status" value="1"/>
</dbReference>
<feature type="domain" description="Calpain catalytic" evidence="3">
    <location>
        <begin position="36"/>
        <end position="219"/>
    </location>
</feature>
<feature type="region of interest" description="Disordered" evidence="2">
    <location>
        <begin position="248"/>
        <end position="292"/>
    </location>
</feature>
<dbReference type="InterPro" id="IPR001300">
    <property type="entry name" value="Peptidase_C2_calpain_cat"/>
</dbReference>
<dbReference type="PANTHER" id="PTHR46298:SF1">
    <property type="entry name" value="ANDROGLOBIN"/>
    <property type="match status" value="1"/>
</dbReference>
<reference evidence="4" key="1">
    <citation type="submission" date="2019-07" db="EMBL/GenBank/DDBJ databases">
        <title>Annotation for the trematode Paragonimus miyazaki's.</title>
        <authorList>
            <person name="Choi Y.-J."/>
        </authorList>
    </citation>
    <scope>NUCLEOTIDE SEQUENCE</scope>
    <source>
        <strain evidence="4">Japan</strain>
    </source>
</reference>
<dbReference type="InterPro" id="IPR038765">
    <property type="entry name" value="Papain-like_cys_pep_sf"/>
</dbReference>
<dbReference type="OrthoDB" id="9374162at2759"/>
<comment type="caution">
    <text evidence="1">Lacks conserved residue(s) required for the propagation of feature annotation.</text>
</comment>
<evidence type="ECO:0000256" key="2">
    <source>
        <dbReference type="SAM" id="MobiDB-lite"/>
    </source>
</evidence>
<accession>A0A8S9YK41</accession>
<organism evidence="4 5">
    <name type="scientific">Paragonimus skrjabini miyazakii</name>
    <dbReference type="NCBI Taxonomy" id="59628"/>
    <lineage>
        <taxon>Eukaryota</taxon>
        <taxon>Metazoa</taxon>
        <taxon>Spiralia</taxon>
        <taxon>Lophotrochozoa</taxon>
        <taxon>Platyhelminthes</taxon>
        <taxon>Trematoda</taxon>
        <taxon>Digenea</taxon>
        <taxon>Plagiorchiida</taxon>
        <taxon>Troglotremata</taxon>
        <taxon>Troglotrematidae</taxon>
        <taxon>Paragonimus</taxon>
    </lineage>
</organism>
<dbReference type="GO" id="GO:0006508">
    <property type="term" value="P:proteolysis"/>
    <property type="evidence" value="ECO:0007669"/>
    <property type="project" value="InterPro"/>
</dbReference>
<keyword evidence="5" id="KW-1185">Reference proteome</keyword>
<protein>
    <recommendedName>
        <fullName evidence="3">Calpain catalytic domain-containing protein</fullName>
    </recommendedName>
</protein>
<name>A0A8S9YK41_9TREM</name>
<gene>
    <name evidence="4" type="ORF">EG68_08272</name>
</gene>
<feature type="compositionally biased region" description="Basic and acidic residues" evidence="2">
    <location>
        <begin position="262"/>
        <end position="292"/>
    </location>
</feature>
<dbReference type="PANTHER" id="PTHR46298">
    <property type="entry name" value="ANDROGLOBIN"/>
    <property type="match status" value="1"/>
</dbReference>
<comment type="caution">
    <text evidence="4">The sequence shown here is derived from an EMBL/GenBank/DDBJ whole genome shotgun (WGS) entry which is preliminary data.</text>
</comment>
<dbReference type="EMBL" id="JTDE01004237">
    <property type="protein sequence ID" value="KAF7255174.1"/>
    <property type="molecule type" value="Genomic_DNA"/>
</dbReference>
<feature type="compositionally biased region" description="Polar residues" evidence="2">
    <location>
        <begin position="248"/>
        <end position="260"/>
    </location>
</feature>
<evidence type="ECO:0000256" key="1">
    <source>
        <dbReference type="PROSITE-ProRule" id="PRU00239"/>
    </source>
</evidence>
<dbReference type="Pfam" id="PF00648">
    <property type="entry name" value="Peptidase_C2"/>
    <property type="match status" value="1"/>
</dbReference>
<dbReference type="Proteomes" id="UP000822476">
    <property type="component" value="Unassembled WGS sequence"/>
</dbReference>
<dbReference type="AlphaFoldDB" id="A0A8S9YK41"/>